<gene>
    <name evidence="1" type="ORF">CEXT_791621</name>
</gene>
<keyword evidence="2" id="KW-1185">Reference proteome</keyword>
<sequence>MNTGLIASNFTSELIAIKEAVALYLNNSNISGLTDGNHEHKISRSYLRADTLYPQCQPTKTSLQHVDLNANCASSVKYEYISPDISCDIPYPSQQYNFSQDINVGLFNNVAKSYEHSSSGNHEHKIRRSYLRADML</sequence>
<evidence type="ECO:0000313" key="2">
    <source>
        <dbReference type="Proteomes" id="UP001054945"/>
    </source>
</evidence>
<name>A0AAV4QCJ6_CAEEX</name>
<reference evidence="1 2" key="1">
    <citation type="submission" date="2021-06" db="EMBL/GenBank/DDBJ databases">
        <title>Caerostris extrusa draft genome.</title>
        <authorList>
            <person name="Kono N."/>
            <person name="Arakawa K."/>
        </authorList>
    </citation>
    <scope>NUCLEOTIDE SEQUENCE [LARGE SCALE GENOMIC DNA]</scope>
</reference>
<protein>
    <submittedName>
        <fullName evidence="1">Uncharacterized protein</fullName>
    </submittedName>
</protein>
<accession>A0AAV4QCJ6</accession>
<dbReference type="EMBL" id="BPLR01006056">
    <property type="protein sequence ID" value="GIY07155.1"/>
    <property type="molecule type" value="Genomic_DNA"/>
</dbReference>
<dbReference type="Proteomes" id="UP001054945">
    <property type="component" value="Unassembled WGS sequence"/>
</dbReference>
<evidence type="ECO:0000313" key="1">
    <source>
        <dbReference type="EMBL" id="GIY07155.1"/>
    </source>
</evidence>
<proteinExistence type="predicted"/>
<organism evidence="1 2">
    <name type="scientific">Caerostris extrusa</name>
    <name type="common">Bark spider</name>
    <name type="synonym">Caerostris bankana</name>
    <dbReference type="NCBI Taxonomy" id="172846"/>
    <lineage>
        <taxon>Eukaryota</taxon>
        <taxon>Metazoa</taxon>
        <taxon>Ecdysozoa</taxon>
        <taxon>Arthropoda</taxon>
        <taxon>Chelicerata</taxon>
        <taxon>Arachnida</taxon>
        <taxon>Araneae</taxon>
        <taxon>Araneomorphae</taxon>
        <taxon>Entelegynae</taxon>
        <taxon>Araneoidea</taxon>
        <taxon>Araneidae</taxon>
        <taxon>Caerostris</taxon>
    </lineage>
</organism>
<comment type="caution">
    <text evidence="1">The sequence shown here is derived from an EMBL/GenBank/DDBJ whole genome shotgun (WGS) entry which is preliminary data.</text>
</comment>
<dbReference type="AlphaFoldDB" id="A0AAV4QCJ6"/>